<dbReference type="Gene3D" id="2.40.70.10">
    <property type="entry name" value="Acid Proteases"/>
    <property type="match status" value="1"/>
</dbReference>
<dbReference type="InterPro" id="IPR021109">
    <property type="entry name" value="Peptidase_aspartic_dom_sf"/>
</dbReference>
<gene>
    <name evidence="5" type="ORF">Tco_0975121</name>
</gene>
<feature type="coiled-coil region" evidence="2">
    <location>
        <begin position="583"/>
        <end position="652"/>
    </location>
</feature>
<evidence type="ECO:0000259" key="4">
    <source>
        <dbReference type="PROSITE" id="PS50158"/>
    </source>
</evidence>
<proteinExistence type="predicted"/>
<keyword evidence="6" id="KW-1185">Reference proteome</keyword>
<dbReference type="InterPro" id="IPR001878">
    <property type="entry name" value="Znf_CCHC"/>
</dbReference>
<feature type="compositionally biased region" description="Low complexity" evidence="3">
    <location>
        <begin position="387"/>
        <end position="401"/>
    </location>
</feature>
<accession>A0ABQ5EDG8</accession>
<comment type="caution">
    <text evidence="5">The sequence shown here is derived from an EMBL/GenBank/DDBJ whole genome shotgun (WGS) entry which is preliminary data.</text>
</comment>
<feature type="coiled-coil region" evidence="2">
    <location>
        <begin position="865"/>
        <end position="917"/>
    </location>
</feature>
<keyword evidence="2" id="KW-0175">Coiled coil</keyword>
<evidence type="ECO:0000256" key="2">
    <source>
        <dbReference type="SAM" id="Coils"/>
    </source>
</evidence>
<name>A0ABQ5EDG8_9ASTR</name>
<feature type="region of interest" description="Disordered" evidence="3">
    <location>
        <begin position="386"/>
        <end position="407"/>
    </location>
</feature>
<dbReference type="InterPro" id="IPR036875">
    <property type="entry name" value="Znf_CCHC_sf"/>
</dbReference>
<feature type="region of interest" description="Disordered" evidence="3">
    <location>
        <begin position="480"/>
        <end position="507"/>
    </location>
</feature>
<protein>
    <submittedName>
        <fullName evidence="5">Ribonuclease H-like domain-containing protein</fullName>
    </submittedName>
</protein>
<dbReference type="PANTHER" id="PTHR33067">
    <property type="entry name" value="RNA-DIRECTED DNA POLYMERASE-RELATED"/>
    <property type="match status" value="1"/>
</dbReference>
<evidence type="ECO:0000256" key="1">
    <source>
        <dbReference type="PROSITE-ProRule" id="PRU00047"/>
    </source>
</evidence>
<dbReference type="Gene3D" id="4.10.60.10">
    <property type="entry name" value="Zinc finger, CCHC-type"/>
    <property type="match status" value="1"/>
</dbReference>
<evidence type="ECO:0000313" key="5">
    <source>
        <dbReference type="EMBL" id="GJT48964.1"/>
    </source>
</evidence>
<dbReference type="SUPFAM" id="SSF57756">
    <property type="entry name" value="Retrovirus zinc finger-like domains"/>
    <property type="match status" value="1"/>
</dbReference>
<evidence type="ECO:0000256" key="3">
    <source>
        <dbReference type="SAM" id="MobiDB-lite"/>
    </source>
</evidence>
<keyword evidence="1" id="KW-0862">Zinc</keyword>
<keyword evidence="1" id="KW-0863">Zinc-finger</keyword>
<dbReference type="PANTHER" id="PTHR33067:SF31">
    <property type="entry name" value="RNA-DIRECTED DNA POLYMERASE"/>
    <property type="match status" value="1"/>
</dbReference>
<reference evidence="5" key="1">
    <citation type="journal article" date="2022" name="Int. J. Mol. Sci.">
        <title>Draft Genome of Tanacetum Coccineum: Genomic Comparison of Closely Related Tanacetum-Family Plants.</title>
        <authorList>
            <person name="Yamashiro T."/>
            <person name="Shiraishi A."/>
            <person name="Nakayama K."/>
            <person name="Satake H."/>
        </authorList>
    </citation>
    <scope>NUCLEOTIDE SEQUENCE</scope>
</reference>
<sequence length="1013" mass="115350">MYETRQTTIPFPSHLNSYFCDEKKGSYGPQFLEAYSKASHINNSIPRKEKDIGSFTLPCFINIVCFDNAFVDLGASVSVMPLSTYLNLGLGELAHTKLAIELADMNVKYPKGISKNVLIVRPFLEDYIELNDVNEPFELRRNQGDDLMPTIEEGEVIEEFKTRNDELSIGIDDYSSYCDNEKKIHIDYAHNLKFSCMIGFKFTHANFFPLLYVNEMSKNFHNYIMKDKMVYNGNNVVGALMNVPVSAGTFSVMTNYAVLENMDVYRDEEMGDINFGEPFLREVGIKSLCSETLIKKKQTRRSLCSHKEIDLETAQNNAVVKFPLLNQGDYDMTKLRIEQYIQLEDYALWEDAKTLFEAIQSRFGGNDATKKNQKTLLKQMYENFKHQAQPSDSQQSSACPANQPNGSQLVHEDLEQIHEDDLEVMDLKWQLALLSMRARRYFQKTGKKITINGSDTAGYDKTKVECFNCHKLRHFARECRNPRSQESRPRNYDKGNRNLDSSRRTVNVEDTSSKSMVAIDGAGFDWSFMAEEEVPTNMALMALSDSEVYNMKTCSNTCLKSYETLKSRYDNLRIELNKSKFDLANYKRGLASVEEQLVFYKKNEGMLCDQIAVLKRDASFHDSKINALNIQIERLKKEKESNQIKIDNFENASKSLDKLIGSQISDNNIKGVGYNVVPPPPTGLFEPPTINLSNSGLEEFKQPEFEGYGVKVNKSVCENSSNEIKKTSDAPIIEDWVSDCDEDESVVKVLESVNSQQKPKQADEIRKGDPQVTLNDIGIFDSGCSLLINDGEQQITVIVDGHKFAITEASARRHLQLADPYGLSSLPNTEIFEQLTLMGYVSNDDILTFKKGGYIPRSDEGSKKLNELTELCTKLFDKVTSLEKDLKQTKEVHGKALTKLVKKVKHMEDKLKSTTERGKARMVILDDEEDLVSEDPSKQGRMTKKEYEDVETEYAEVEHEFDQTDILQDPISFEMREWKNGSHVGTLACMRLLGIKSFYKFILLKELSAAIED</sequence>
<keyword evidence="1" id="KW-0479">Metal-binding</keyword>
<dbReference type="EMBL" id="BQNB010016197">
    <property type="protein sequence ID" value="GJT48964.1"/>
    <property type="molecule type" value="Genomic_DNA"/>
</dbReference>
<organism evidence="5 6">
    <name type="scientific">Tanacetum coccineum</name>
    <dbReference type="NCBI Taxonomy" id="301880"/>
    <lineage>
        <taxon>Eukaryota</taxon>
        <taxon>Viridiplantae</taxon>
        <taxon>Streptophyta</taxon>
        <taxon>Embryophyta</taxon>
        <taxon>Tracheophyta</taxon>
        <taxon>Spermatophyta</taxon>
        <taxon>Magnoliopsida</taxon>
        <taxon>eudicotyledons</taxon>
        <taxon>Gunneridae</taxon>
        <taxon>Pentapetalae</taxon>
        <taxon>asterids</taxon>
        <taxon>campanulids</taxon>
        <taxon>Asterales</taxon>
        <taxon>Asteraceae</taxon>
        <taxon>Asteroideae</taxon>
        <taxon>Anthemideae</taxon>
        <taxon>Anthemidinae</taxon>
        <taxon>Tanacetum</taxon>
    </lineage>
</organism>
<dbReference type="PROSITE" id="PS50158">
    <property type="entry name" value="ZF_CCHC"/>
    <property type="match status" value="1"/>
</dbReference>
<dbReference type="Proteomes" id="UP001151760">
    <property type="component" value="Unassembled WGS sequence"/>
</dbReference>
<dbReference type="SMART" id="SM00343">
    <property type="entry name" value="ZnF_C2HC"/>
    <property type="match status" value="1"/>
</dbReference>
<evidence type="ECO:0000313" key="6">
    <source>
        <dbReference type="Proteomes" id="UP001151760"/>
    </source>
</evidence>
<reference evidence="5" key="2">
    <citation type="submission" date="2022-01" db="EMBL/GenBank/DDBJ databases">
        <authorList>
            <person name="Yamashiro T."/>
            <person name="Shiraishi A."/>
            <person name="Satake H."/>
            <person name="Nakayama K."/>
        </authorList>
    </citation>
    <scope>NUCLEOTIDE SEQUENCE</scope>
</reference>
<feature type="domain" description="CCHC-type" evidence="4">
    <location>
        <begin position="466"/>
        <end position="481"/>
    </location>
</feature>